<organism evidence="1 2">
    <name type="scientific">Talaromyces pinophilus</name>
    <name type="common">Penicillium pinophilum</name>
    <dbReference type="NCBI Taxonomy" id="128442"/>
    <lineage>
        <taxon>Eukaryota</taxon>
        <taxon>Fungi</taxon>
        <taxon>Dikarya</taxon>
        <taxon>Ascomycota</taxon>
        <taxon>Pezizomycotina</taxon>
        <taxon>Eurotiomycetes</taxon>
        <taxon>Eurotiomycetidae</taxon>
        <taxon>Eurotiales</taxon>
        <taxon>Trichocomaceae</taxon>
        <taxon>Talaromyces</taxon>
        <taxon>Talaromyces sect. Talaromyces</taxon>
    </lineage>
</organism>
<gene>
    <name evidence="1" type="ORF">TCE0_015f02039</name>
</gene>
<sequence>MVLVIEAAAEEDEDQYWAREMATSLTIATAFLIEAAAEADDTVTPISGEERLRMVMDEIVDIVAIARSTSSQWIRMMA</sequence>
<proteinExistence type="predicted"/>
<dbReference type="Proteomes" id="UP000053095">
    <property type="component" value="Unassembled WGS sequence"/>
</dbReference>
<name>A0A6V8GZH4_TALPI</name>
<evidence type="ECO:0000313" key="1">
    <source>
        <dbReference type="EMBL" id="GAM34450.1"/>
    </source>
</evidence>
<dbReference type="EMBL" id="DF933811">
    <property type="protein sequence ID" value="GAM34450.1"/>
    <property type="molecule type" value="Genomic_DNA"/>
</dbReference>
<protein>
    <submittedName>
        <fullName evidence="1">Uncharacterized protein</fullName>
    </submittedName>
</protein>
<dbReference type="AlphaFoldDB" id="A0A6V8GZH4"/>
<keyword evidence="2" id="KW-1185">Reference proteome</keyword>
<accession>A0A6V8GZH4</accession>
<reference evidence="2" key="1">
    <citation type="journal article" date="2015" name="Genome Announc.">
        <title>Draft genome sequence of Talaromyces cellulolyticus strain Y-94, a source of lignocellulosic biomass-degrading enzymes.</title>
        <authorList>
            <person name="Fujii T."/>
            <person name="Koike H."/>
            <person name="Sawayama S."/>
            <person name="Yano S."/>
            <person name="Inoue H."/>
        </authorList>
    </citation>
    <scope>NUCLEOTIDE SEQUENCE [LARGE SCALE GENOMIC DNA]</scope>
    <source>
        <strain evidence="2">Y-94</strain>
    </source>
</reference>
<evidence type="ECO:0000313" key="2">
    <source>
        <dbReference type="Proteomes" id="UP000053095"/>
    </source>
</evidence>
<comment type="caution">
    <text evidence="1">The sequence shown here is derived from an EMBL/GenBank/DDBJ whole genome shotgun (WGS) entry which is preliminary data.</text>
</comment>